<dbReference type="InterPro" id="IPR001563">
    <property type="entry name" value="Peptidase_S10"/>
</dbReference>
<keyword evidence="2" id="KW-1185">Reference proteome</keyword>
<comment type="caution">
    <text evidence="1">The sequence shown here is derived from an EMBL/GenBank/DDBJ whole genome shotgun (WGS) entry which is preliminary data.</text>
</comment>
<proteinExistence type="predicted"/>
<dbReference type="EMBL" id="JAUTWS010000167">
    <property type="protein sequence ID" value="MDO9714113.1"/>
    <property type="molecule type" value="Genomic_DNA"/>
</dbReference>
<dbReference type="Pfam" id="PF00450">
    <property type="entry name" value="Peptidase_S10"/>
    <property type="match status" value="1"/>
</dbReference>
<dbReference type="PROSITE" id="PS00131">
    <property type="entry name" value="CARBOXYPEPT_SER_SER"/>
    <property type="match status" value="1"/>
</dbReference>
<name>A0ABT9EDR5_9PROT</name>
<protein>
    <recommendedName>
        <fullName evidence="3">Peptidase S10</fullName>
    </recommendedName>
</protein>
<sequence length="477" mass="52055">MTFVLNGGPGASSAWLHLGALGPWRLPMAGDAALPSAPPDLLPNAETWLDFTDLVFVDPVGTGYSAFARPGDELRRRLWSVEGDIQSLAEIIRRWLENAGRVGSPKFLVSESYGGFRGPRLARALQVDQGIGLLGLMLISPVLDFAGRALPFDPLTQATRLPSMVAAARAVSGAVVTRESLAEVERYALGEYLTDLLRGERDAEAVARRSERVAALTGLDSALVRQRRGRLETGEFLRELHRGRHRVGSAYDATETRPDPFPAALVSRHPDPVLDGLMAPLASAMLELYGKRLDWRPDGRRYELLNRSVNREWGWGGALSPPEAIGSLRTALAFDTRLRVVVAHGLFLPRHPLHGHKGHPRPDAINRGRRSDPVPCLSGWAHVLRARRLARRIARGGTNDARATLTQPASRSGPPCRMSSYGFRPSQSGSPEGRLVEAAELARMKRAQLTTKDAEGYQADGEVLPHSALVERARGAR</sequence>
<accession>A0ABT9EDR5</accession>
<evidence type="ECO:0000313" key="2">
    <source>
        <dbReference type="Proteomes" id="UP001243009"/>
    </source>
</evidence>
<evidence type="ECO:0008006" key="3">
    <source>
        <dbReference type="Google" id="ProtNLM"/>
    </source>
</evidence>
<dbReference type="SUPFAM" id="SSF53474">
    <property type="entry name" value="alpha/beta-Hydrolases"/>
    <property type="match status" value="1"/>
</dbReference>
<reference evidence="1 2" key="1">
    <citation type="submission" date="2023-08" db="EMBL/GenBank/DDBJ databases">
        <title>The draft genome sequence of Paracraurococcus sp. LOR1-02.</title>
        <authorList>
            <person name="Kingkaew E."/>
            <person name="Tanasupawat S."/>
        </authorList>
    </citation>
    <scope>NUCLEOTIDE SEQUENCE [LARGE SCALE GENOMIC DNA]</scope>
    <source>
        <strain evidence="1 2">LOR1-02</strain>
    </source>
</reference>
<dbReference type="InterPro" id="IPR029058">
    <property type="entry name" value="AB_hydrolase_fold"/>
</dbReference>
<dbReference type="Gene3D" id="3.40.50.1820">
    <property type="entry name" value="alpha/beta hydrolase"/>
    <property type="match status" value="1"/>
</dbReference>
<evidence type="ECO:0000313" key="1">
    <source>
        <dbReference type="EMBL" id="MDO9714113.1"/>
    </source>
</evidence>
<dbReference type="InterPro" id="IPR018202">
    <property type="entry name" value="Ser_caboxypep_ser_AS"/>
</dbReference>
<organism evidence="1 2">
    <name type="scientific">Paracraurococcus lichenis</name>
    <dbReference type="NCBI Taxonomy" id="3064888"/>
    <lineage>
        <taxon>Bacteria</taxon>
        <taxon>Pseudomonadati</taxon>
        <taxon>Pseudomonadota</taxon>
        <taxon>Alphaproteobacteria</taxon>
        <taxon>Acetobacterales</taxon>
        <taxon>Roseomonadaceae</taxon>
        <taxon>Paracraurococcus</taxon>
    </lineage>
</organism>
<gene>
    <name evidence="1" type="ORF">Q7A36_37785</name>
</gene>
<dbReference type="Proteomes" id="UP001243009">
    <property type="component" value="Unassembled WGS sequence"/>
</dbReference>